<dbReference type="GO" id="GO:0009279">
    <property type="term" value="C:cell outer membrane"/>
    <property type="evidence" value="ECO:0007669"/>
    <property type="project" value="UniProtKB-SubCell"/>
</dbReference>
<comment type="similarity">
    <text evidence="2">Belongs to the SusD family.</text>
</comment>
<feature type="domain" description="SusD-like N-terminal" evidence="7">
    <location>
        <begin position="22"/>
        <end position="214"/>
    </location>
</feature>
<dbReference type="InterPro" id="IPR012944">
    <property type="entry name" value="SusD_RagB_dom"/>
</dbReference>
<protein>
    <submittedName>
        <fullName evidence="8">RagB/SusD family nutrient uptake outer membrane protein</fullName>
    </submittedName>
</protein>
<keyword evidence="5" id="KW-0998">Cell outer membrane</keyword>
<evidence type="ECO:0000256" key="4">
    <source>
        <dbReference type="ARBA" id="ARBA00023136"/>
    </source>
</evidence>
<proteinExistence type="inferred from homology"/>
<feature type="domain" description="RagB/SusD" evidence="6">
    <location>
        <begin position="269"/>
        <end position="537"/>
    </location>
</feature>
<keyword evidence="4" id="KW-0472">Membrane</keyword>
<keyword evidence="3" id="KW-0732">Signal</keyword>
<evidence type="ECO:0000256" key="2">
    <source>
        <dbReference type="ARBA" id="ARBA00006275"/>
    </source>
</evidence>
<evidence type="ECO:0000259" key="6">
    <source>
        <dbReference type="Pfam" id="PF07980"/>
    </source>
</evidence>
<name>A0A415BXC0_PHOVU</name>
<dbReference type="InterPro" id="IPR011990">
    <property type="entry name" value="TPR-like_helical_dom_sf"/>
</dbReference>
<dbReference type="InterPro" id="IPR033985">
    <property type="entry name" value="SusD-like_N"/>
</dbReference>
<dbReference type="AlphaFoldDB" id="A0A415BXC0"/>
<dbReference type="EMBL" id="QRLF01000001">
    <property type="protein sequence ID" value="RHI97605.1"/>
    <property type="molecule type" value="Genomic_DNA"/>
</dbReference>
<dbReference type="CDD" id="cd08977">
    <property type="entry name" value="SusD"/>
    <property type="match status" value="1"/>
</dbReference>
<dbReference type="Gene3D" id="1.25.40.390">
    <property type="match status" value="1"/>
</dbReference>
<evidence type="ECO:0000256" key="5">
    <source>
        <dbReference type="ARBA" id="ARBA00023237"/>
    </source>
</evidence>
<dbReference type="Pfam" id="PF14322">
    <property type="entry name" value="SusD-like_3"/>
    <property type="match status" value="1"/>
</dbReference>
<comment type="subcellular location">
    <subcellularLocation>
        <location evidence="1">Cell outer membrane</location>
    </subcellularLocation>
</comment>
<dbReference type="SUPFAM" id="SSF48452">
    <property type="entry name" value="TPR-like"/>
    <property type="match status" value="1"/>
</dbReference>
<evidence type="ECO:0000259" key="7">
    <source>
        <dbReference type="Pfam" id="PF14322"/>
    </source>
</evidence>
<evidence type="ECO:0000313" key="9">
    <source>
        <dbReference type="Proteomes" id="UP000285777"/>
    </source>
</evidence>
<reference evidence="8 9" key="1">
    <citation type="submission" date="2018-08" db="EMBL/GenBank/DDBJ databases">
        <title>A genome reference for cultivated species of the human gut microbiota.</title>
        <authorList>
            <person name="Zou Y."/>
            <person name="Xue W."/>
            <person name="Luo G."/>
        </authorList>
    </citation>
    <scope>NUCLEOTIDE SEQUENCE [LARGE SCALE GENOMIC DNA]</scope>
    <source>
        <strain evidence="8 9">AM13-21</strain>
    </source>
</reference>
<evidence type="ECO:0000256" key="1">
    <source>
        <dbReference type="ARBA" id="ARBA00004442"/>
    </source>
</evidence>
<gene>
    <name evidence="8" type="ORF">DW150_00435</name>
</gene>
<dbReference type="Pfam" id="PF07980">
    <property type="entry name" value="SusD_RagB"/>
    <property type="match status" value="1"/>
</dbReference>
<dbReference type="Proteomes" id="UP000285777">
    <property type="component" value="Unassembled WGS sequence"/>
</dbReference>
<organism evidence="8 9">
    <name type="scientific">Phocaeicola vulgatus</name>
    <name type="common">Bacteroides vulgatus</name>
    <dbReference type="NCBI Taxonomy" id="821"/>
    <lineage>
        <taxon>Bacteria</taxon>
        <taxon>Pseudomonadati</taxon>
        <taxon>Bacteroidota</taxon>
        <taxon>Bacteroidia</taxon>
        <taxon>Bacteroidales</taxon>
        <taxon>Bacteroidaceae</taxon>
        <taxon>Phocaeicola</taxon>
    </lineage>
</organism>
<evidence type="ECO:0000313" key="8">
    <source>
        <dbReference type="EMBL" id="RHI97605.1"/>
    </source>
</evidence>
<accession>A0A415BXC0</accession>
<comment type="caution">
    <text evidence="8">The sequence shown here is derived from an EMBL/GenBank/DDBJ whole genome shotgun (WGS) entry which is preliminary data.</text>
</comment>
<evidence type="ECO:0000256" key="3">
    <source>
        <dbReference type="ARBA" id="ARBA00022729"/>
    </source>
</evidence>
<sequence length="537" mass="61871">MACDDYLNTPPMDRLGSDNFYQTPAQSEQGVMGIYTDLRNLSDNEFWYLSELRSDNLWVQTQPDGYREWSELNTFRAAYDLPMFNTVWNRWYKLIYDANIALTKIPSCDFGNRDSYKNQLLGEVYFLRGWAYFELARLFANIPIIDVPMSPNEAANVPQSTVRDVYDKIILPDLKEAKKLLPVAEDMVDIRNQKVSGTRADKVAAQAMLGRVYMTMSGFPLNDTSAQSLAEVELKAVIDYSEANANKYWAPDSTEWKKQWMAEYNNKYSIFAIQYRSGGTGNPSITSTGLMVPPSYTTISFVSTNRGFIWIEKSLRYEFDKVYENNRRDARGEGQSVLSGYDAEPNAGATWATPYPVQTDTIHLSDGSVRNVKINSMLYKYVNSKHRRAELGLTGDIETEMKDASDWPVNYAVIRLEDVLLMYAEILVSKNDINGAMNIVNRIRTRMGCDAETAKDATHAMELIKRERRIEFLGEGIRWFDLIRWNEWQSKHRLRINRYNNPAGTDLNYFRDGRYLCPIPMSQQDVKPGFYKQNEGY</sequence>